<evidence type="ECO:0000313" key="1">
    <source>
        <dbReference type="EMBL" id="KKL97904.1"/>
    </source>
</evidence>
<proteinExistence type="predicted"/>
<protein>
    <submittedName>
        <fullName evidence="1">Uncharacterized protein</fullName>
    </submittedName>
</protein>
<sequence length="118" mass="13309">MSEPKFKKSFAVYRARKNNGGVAAQFDFNPQSKLLFLEMAAQTGKQDKNNNALFDWPNKIAFKLGIVDIGELLCVLIGKQTGVGRFDDGRYRGLYHENENGNSMLFFEVGKNGGFYMK</sequence>
<name>A0A0F9GGF3_9ZZZZ</name>
<feature type="non-terminal residue" evidence="1">
    <location>
        <position position="118"/>
    </location>
</feature>
<dbReference type="AlphaFoldDB" id="A0A0F9GGF3"/>
<gene>
    <name evidence="1" type="ORF">LCGC14_1829800</name>
</gene>
<comment type="caution">
    <text evidence="1">The sequence shown here is derived from an EMBL/GenBank/DDBJ whole genome shotgun (WGS) entry which is preliminary data.</text>
</comment>
<accession>A0A0F9GGF3</accession>
<dbReference type="EMBL" id="LAZR01018053">
    <property type="protein sequence ID" value="KKL97904.1"/>
    <property type="molecule type" value="Genomic_DNA"/>
</dbReference>
<organism evidence="1">
    <name type="scientific">marine sediment metagenome</name>
    <dbReference type="NCBI Taxonomy" id="412755"/>
    <lineage>
        <taxon>unclassified sequences</taxon>
        <taxon>metagenomes</taxon>
        <taxon>ecological metagenomes</taxon>
    </lineage>
</organism>
<reference evidence="1" key="1">
    <citation type="journal article" date="2015" name="Nature">
        <title>Complex archaea that bridge the gap between prokaryotes and eukaryotes.</title>
        <authorList>
            <person name="Spang A."/>
            <person name="Saw J.H."/>
            <person name="Jorgensen S.L."/>
            <person name="Zaremba-Niedzwiedzka K."/>
            <person name="Martijn J."/>
            <person name="Lind A.E."/>
            <person name="van Eijk R."/>
            <person name="Schleper C."/>
            <person name="Guy L."/>
            <person name="Ettema T.J."/>
        </authorList>
    </citation>
    <scope>NUCLEOTIDE SEQUENCE</scope>
</reference>